<protein>
    <submittedName>
        <fullName evidence="1">TIGR02453 family protein</fullName>
    </submittedName>
</protein>
<sequence length="217" mass="24214">MPEFTGFPPAAIAFLEDLEAHNDRDWFKANRDRYDDHLVAPALALGRDLARFGPVRLFRPYNDTRFHPRPPIKEHIGIPFGFEGGIGCYVELSLDGLLVAAGVYRTERDQVARLREAVADDRTGPALVRALGKARRAGLEPQDPDLVRVPRGYDADHPRAPLLRHRRLVVGHREATLPDWLHSAEAGERIGAWLDAAAPTVRWLREHVGPPRTGAPA</sequence>
<organism evidence="1 2">
    <name type="scientific">Paraconexibacter algicola</name>
    <dbReference type="NCBI Taxonomy" id="2133960"/>
    <lineage>
        <taxon>Bacteria</taxon>
        <taxon>Bacillati</taxon>
        <taxon>Actinomycetota</taxon>
        <taxon>Thermoleophilia</taxon>
        <taxon>Solirubrobacterales</taxon>
        <taxon>Paraconexibacteraceae</taxon>
        <taxon>Paraconexibacter</taxon>
    </lineage>
</organism>
<dbReference type="Pfam" id="PF09365">
    <property type="entry name" value="DUF2461"/>
    <property type="match status" value="1"/>
</dbReference>
<evidence type="ECO:0000313" key="1">
    <source>
        <dbReference type="EMBL" id="PTL59012.1"/>
    </source>
</evidence>
<dbReference type="InterPro" id="IPR012808">
    <property type="entry name" value="CHP02453"/>
</dbReference>
<proteinExistence type="predicted"/>
<dbReference type="Proteomes" id="UP000240739">
    <property type="component" value="Unassembled WGS sequence"/>
</dbReference>
<gene>
    <name evidence="1" type="ORF">C7Y72_04790</name>
</gene>
<dbReference type="PANTHER" id="PTHR36452:SF1">
    <property type="entry name" value="DUF2461 DOMAIN-CONTAINING PROTEIN"/>
    <property type="match status" value="1"/>
</dbReference>
<comment type="caution">
    <text evidence="1">The sequence shown here is derived from an EMBL/GenBank/DDBJ whole genome shotgun (WGS) entry which is preliminary data.</text>
</comment>
<evidence type="ECO:0000313" key="2">
    <source>
        <dbReference type="Proteomes" id="UP000240739"/>
    </source>
</evidence>
<reference evidence="1 2" key="1">
    <citation type="submission" date="2018-03" db="EMBL/GenBank/DDBJ databases">
        <title>Aquarubrobacter algicola gen. nov., sp. nov., a novel actinobacterium isolated from shallow eutrophic lake during the end of cyanobacterial harmful algal blooms.</title>
        <authorList>
            <person name="Chun S.J."/>
        </authorList>
    </citation>
    <scope>NUCLEOTIDE SEQUENCE [LARGE SCALE GENOMIC DNA]</scope>
    <source>
        <strain evidence="1 2">Seoho-28</strain>
    </source>
</reference>
<dbReference type="PANTHER" id="PTHR36452">
    <property type="entry name" value="CHROMOSOME 12, WHOLE GENOME SHOTGUN SEQUENCE"/>
    <property type="match status" value="1"/>
</dbReference>
<dbReference type="OrthoDB" id="9794241at2"/>
<keyword evidence="2" id="KW-1185">Reference proteome</keyword>
<dbReference type="InterPro" id="IPR015996">
    <property type="entry name" value="UCP028451"/>
</dbReference>
<dbReference type="RefSeq" id="WP_107567448.1">
    <property type="nucleotide sequence ID" value="NZ_PYYB01000001.1"/>
</dbReference>
<dbReference type="EMBL" id="PYYB01000001">
    <property type="protein sequence ID" value="PTL59012.1"/>
    <property type="molecule type" value="Genomic_DNA"/>
</dbReference>
<dbReference type="PIRSF" id="PIRSF028451">
    <property type="entry name" value="UCP028451"/>
    <property type="match status" value="1"/>
</dbReference>
<dbReference type="AlphaFoldDB" id="A0A2T4UIE8"/>
<name>A0A2T4UIE8_9ACTN</name>
<accession>A0A2T4UIE8</accession>